<sequence>MIVAAASAFSVSAAHAIEERTCLPFNDMVAALRAEGQHTIVQGDKVGLDKGPRALVIYTGNDDGSRGYEVGGHRKVEGRMPPELCVRATLTNVRFHNALERTVPASWRLPRSLTPEQVRAEAERRGLAMTADYNRSLDQGARYGGYPVLKANLVIGGKATGAFLDVRMAPADKTGASASVSPTGFSWQTDVLVNMGYGQFALERFKSLAGQGAPAPHQ</sequence>
<accession>A0A7U4LEQ4</accession>
<gene>
    <name evidence="1" type="ORF">TS85_07740</name>
</gene>
<dbReference type="RefSeq" id="WP_044331458.1">
    <property type="nucleotide sequence ID" value="NZ_CP010836.1"/>
</dbReference>
<dbReference type="EMBL" id="CP010836">
    <property type="protein sequence ID" value="AJP71697.1"/>
    <property type="molecule type" value="Genomic_DNA"/>
</dbReference>
<name>A0A7U4LEQ4_9SPHN</name>
<evidence type="ECO:0000313" key="1">
    <source>
        <dbReference type="EMBL" id="AJP71697.1"/>
    </source>
</evidence>
<proteinExistence type="predicted"/>
<dbReference type="OrthoDB" id="7597244at2"/>
<reference evidence="1 2" key="2">
    <citation type="submission" date="2015-02" db="EMBL/GenBank/DDBJ databases">
        <title>The complete genome of Sphingomonas hengshuiensis sp. WHSC-8 isolated from soil of Hengshui Lake.</title>
        <authorList>
            <person name="Wei S."/>
            <person name="Guo J."/>
            <person name="Su C."/>
            <person name="Wu R."/>
            <person name="Zhang Z."/>
            <person name="Liang K."/>
            <person name="Li H."/>
            <person name="Wang T."/>
            <person name="Liu H."/>
            <person name="Zhang C."/>
            <person name="Li Z."/>
            <person name="Wang Q."/>
            <person name="Meng J."/>
        </authorList>
    </citation>
    <scope>NUCLEOTIDE SEQUENCE [LARGE SCALE GENOMIC DNA]</scope>
    <source>
        <strain evidence="1 2">WHSC-8</strain>
    </source>
</reference>
<evidence type="ECO:0000313" key="2">
    <source>
        <dbReference type="Proteomes" id="UP000032300"/>
    </source>
</evidence>
<reference evidence="1 2" key="1">
    <citation type="journal article" date="2015" name="Int. J. Syst. Evol. Microbiol.">
        <title>Sphingomonas hengshuiensis sp. nov., isolated from lake wetland.</title>
        <authorList>
            <person name="Wei S."/>
            <person name="Wang T."/>
            <person name="Liu H."/>
            <person name="Zhang C."/>
            <person name="Guo J."/>
            <person name="Wang Q."/>
            <person name="Liang K."/>
            <person name="Zhang Z."/>
        </authorList>
    </citation>
    <scope>NUCLEOTIDE SEQUENCE [LARGE SCALE GENOMIC DNA]</scope>
    <source>
        <strain evidence="1 2">WHSC-8</strain>
    </source>
</reference>
<dbReference type="Proteomes" id="UP000032300">
    <property type="component" value="Chromosome"/>
</dbReference>
<protein>
    <submittedName>
        <fullName evidence="1">Uncharacterized protein</fullName>
    </submittedName>
</protein>
<organism evidence="1 2">
    <name type="scientific">Sphingomonas hengshuiensis</name>
    <dbReference type="NCBI Taxonomy" id="1609977"/>
    <lineage>
        <taxon>Bacteria</taxon>
        <taxon>Pseudomonadati</taxon>
        <taxon>Pseudomonadota</taxon>
        <taxon>Alphaproteobacteria</taxon>
        <taxon>Sphingomonadales</taxon>
        <taxon>Sphingomonadaceae</taxon>
        <taxon>Sphingomonas</taxon>
    </lineage>
</organism>
<keyword evidence="2" id="KW-1185">Reference proteome</keyword>
<dbReference type="AlphaFoldDB" id="A0A7U4LEQ4"/>
<dbReference type="KEGG" id="sphi:TS85_07740"/>